<keyword evidence="7" id="KW-0998">Cell outer membrane</keyword>
<dbReference type="STRING" id="84531.LA76x_4605"/>
<dbReference type="Pfam" id="PF03349">
    <property type="entry name" value="Toluene_X"/>
    <property type="match status" value="1"/>
</dbReference>
<evidence type="ECO:0000256" key="5">
    <source>
        <dbReference type="ARBA" id="ARBA00022729"/>
    </source>
</evidence>
<dbReference type="SUPFAM" id="SSF56935">
    <property type="entry name" value="Porins"/>
    <property type="match status" value="1"/>
</dbReference>
<keyword evidence="5" id="KW-0732">Signal</keyword>
<gene>
    <name evidence="8" type="ORF">LA76x_4605</name>
</gene>
<dbReference type="Proteomes" id="UP000060787">
    <property type="component" value="Chromosome"/>
</dbReference>
<dbReference type="InterPro" id="IPR005017">
    <property type="entry name" value="OMPP1/FadL/TodX"/>
</dbReference>
<accession>A0A0S2FGQ5</accession>
<dbReference type="KEGG" id="lab:LA76x_4605"/>
<keyword evidence="6" id="KW-0472">Membrane</keyword>
<evidence type="ECO:0000256" key="7">
    <source>
        <dbReference type="ARBA" id="ARBA00023237"/>
    </source>
</evidence>
<dbReference type="OrthoDB" id="19849at2"/>
<dbReference type="eggNOG" id="COG2067">
    <property type="taxonomic scope" value="Bacteria"/>
</dbReference>
<evidence type="ECO:0000256" key="1">
    <source>
        <dbReference type="ARBA" id="ARBA00004571"/>
    </source>
</evidence>
<protein>
    <submittedName>
        <fullName evidence="8">Outer membrane beta-barrel domain protein</fullName>
    </submittedName>
</protein>
<keyword evidence="3" id="KW-1134">Transmembrane beta strand</keyword>
<reference evidence="8 9" key="1">
    <citation type="journal article" date="2015" name="BMC Genomics">
        <title>Comparative genomics and metabolic profiling of the genus Lysobacter.</title>
        <authorList>
            <person name="de Bruijn I."/>
            <person name="Cheng X."/>
            <person name="de Jager V."/>
            <person name="Exposito R.G."/>
            <person name="Watrous J."/>
            <person name="Patel N."/>
            <person name="Postma J."/>
            <person name="Dorrestein P.C."/>
            <person name="Kobayashi D."/>
            <person name="Raaijmakers J.M."/>
        </authorList>
    </citation>
    <scope>NUCLEOTIDE SEQUENCE [LARGE SCALE GENOMIC DNA]</scope>
    <source>
        <strain evidence="8 9">76</strain>
    </source>
</reference>
<dbReference type="RefSeq" id="WP_057919362.1">
    <property type="nucleotide sequence ID" value="NZ_CP011129.1"/>
</dbReference>
<evidence type="ECO:0000256" key="2">
    <source>
        <dbReference type="ARBA" id="ARBA00008163"/>
    </source>
</evidence>
<evidence type="ECO:0000313" key="8">
    <source>
        <dbReference type="EMBL" id="ALN82713.1"/>
    </source>
</evidence>
<proteinExistence type="inferred from homology"/>
<keyword evidence="9" id="KW-1185">Reference proteome</keyword>
<organism evidence="8 9">
    <name type="scientific">Lysobacter antibioticus</name>
    <dbReference type="NCBI Taxonomy" id="84531"/>
    <lineage>
        <taxon>Bacteria</taxon>
        <taxon>Pseudomonadati</taxon>
        <taxon>Pseudomonadota</taxon>
        <taxon>Gammaproteobacteria</taxon>
        <taxon>Lysobacterales</taxon>
        <taxon>Lysobacteraceae</taxon>
        <taxon>Lysobacter</taxon>
    </lineage>
</organism>
<name>A0A0S2FGQ5_LYSAN</name>
<evidence type="ECO:0000256" key="4">
    <source>
        <dbReference type="ARBA" id="ARBA00022692"/>
    </source>
</evidence>
<evidence type="ECO:0000256" key="6">
    <source>
        <dbReference type="ARBA" id="ARBA00023136"/>
    </source>
</evidence>
<keyword evidence="4" id="KW-0812">Transmembrane</keyword>
<dbReference type="PATRIC" id="fig|84531.7.peg.3936"/>
<evidence type="ECO:0000256" key="3">
    <source>
        <dbReference type="ARBA" id="ARBA00022452"/>
    </source>
</evidence>
<dbReference type="KEGG" id="laq:GLA29479_4018"/>
<dbReference type="AlphaFoldDB" id="A0A0S2FGQ5"/>
<dbReference type="EMBL" id="CP011129">
    <property type="protein sequence ID" value="ALN82713.1"/>
    <property type="molecule type" value="Genomic_DNA"/>
</dbReference>
<dbReference type="GO" id="GO:0015483">
    <property type="term" value="F:long-chain fatty acid transporting porin activity"/>
    <property type="evidence" value="ECO:0007669"/>
    <property type="project" value="TreeGrafter"/>
</dbReference>
<evidence type="ECO:0000313" key="9">
    <source>
        <dbReference type="Proteomes" id="UP000060787"/>
    </source>
</evidence>
<comment type="similarity">
    <text evidence="2">Belongs to the OmpP1/FadL family.</text>
</comment>
<dbReference type="PANTHER" id="PTHR35093">
    <property type="entry name" value="OUTER MEMBRANE PROTEIN NMB0088-RELATED"/>
    <property type="match status" value="1"/>
</dbReference>
<sequence length="459" mass="48407">MQPSQRISRLTALALGIAGVISVGSAGATGFQIRENSIRNQGRSFAGSGVAKNDAAVVSNNPAAMVNVDSTTIRSDITIIDLTAKFTGGGSAAAGSPLARPLTGGNGGDPGDATPVPALSLVVPLTGSFEKLTLGASLSAPFGLKTEYDKDWVGRYNAVESEVKTIDLTFSAAVALTDRFSVGAGLIYERAEATLTNAVDFGSAICRVSVAACVTPNPVAAPFGPQKNDGFAKVKGDDYGIGWLVGFHFRPTDKFSIGYSHRSEIDHELEGTIDFTKPGNVSALFAARGITQYNSGPGGAKLTTPSVDTLSLQYEFTDQFRMMADIQATDWHSMQSVDIVRANGTPVTSEAFGWEDTMMYALGAEYDLSDSLTLRGGVAIDETPTNDHARTPRLPDNDRNLYSIGLTWNANEHLSVDAAYTRITIDSPTINTVSSSGSTLQGSYKGHADLFGLAAQYKF</sequence>
<dbReference type="PANTHER" id="PTHR35093:SF3">
    <property type="entry name" value="LONG-CHAIN FATTY ACID TRANSPORT PROTEIN"/>
    <property type="match status" value="1"/>
</dbReference>
<comment type="subcellular location">
    <subcellularLocation>
        <location evidence="1">Cell outer membrane</location>
        <topology evidence="1">Multi-pass membrane protein</topology>
    </subcellularLocation>
</comment>
<dbReference type="GO" id="GO:0009279">
    <property type="term" value="C:cell outer membrane"/>
    <property type="evidence" value="ECO:0007669"/>
    <property type="project" value="UniProtKB-SubCell"/>
</dbReference>
<dbReference type="Gene3D" id="2.40.160.60">
    <property type="entry name" value="Outer membrane protein transport protein (OMPP1/FadL/TodX)"/>
    <property type="match status" value="1"/>
</dbReference>